<feature type="region of interest" description="Disordered" evidence="1">
    <location>
        <begin position="329"/>
        <end position="349"/>
    </location>
</feature>
<evidence type="ECO:0000313" key="2">
    <source>
        <dbReference type="EMBL" id="CAB1444652.1"/>
    </source>
</evidence>
<feature type="region of interest" description="Disordered" evidence="1">
    <location>
        <begin position="188"/>
        <end position="285"/>
    </location>
</feature>
<feature type="region of interest" description="Disordered" evidence="1">
    <location>
        <begin position="124"/>
        <end position="144"/>
    </location>
</feature>
<feature type="region of interest" description="Disordered" evidence="1">
    <location>
        <begin position="1"/>
        <end position="99"/>
    </location>
</feature>
<name>A0A9N7V8K5_PLEPL</name>
<comment type="caution">
    <text evidence="2">The sequence shown here is derived from an EMBL/GenBank/DDBJ whole genome shotgun (WGS) entry which is preliminary data.</text>
</comment>
<sequence>MMSKSPRWPELVGNSRTNTPAQKKGGKDKLTVPASGGAQHPGSGVSKPSVGCGRSQSGRGSDFTAGIAKVGGSLKRGSLGHHGSVGPPGTGPAPQPRRPALRLCSSRSFSSLHTPSLKTAPFMRSSRSLSRLDQRSSRRVSTAARYHHCNRVKEQTKDGVSAALCAMTSGMRRNWVQAVLKNVRPSITAGFTSSLPGQKTLERSDQPDSESAEAVCGSENPDSCWQETSDKTEDSHQQQREQEKELQPEKEQSCSGSNSAPPPVSPQVEDDHSASSDPCPPQTDIDVSITEEETRCEQQQNVKLVRELEQTQKELSRLQQLNRNLQDELKHERETHSTESVPPQNDLLSNSSEQAVTLQRLQKLNHDLRVELETQRRSHEEAREAELQRRVDLLAQQAQLLVTGDATALAQAHLEQDRRCFLEQEKEWENRVSSLKSQLSASEEQKKEAESRLTQLKQELQGHHDHQQEADLLQKHLQELEAQLCANEEAQAEKESRLQKHLMLLQASQDRERRSLAASLEQAMQHSQDLQEMLDKAQDQSQKQDSGLDHRN</sequence>
<dbReference type="AlphaFoldDB" id="A0A9N7V8K5"/>
<proteinExistence type="predicted"/>
<keyword evidence="3" id="KW-1185">Reference proteome</keyword>
<feature type="region of interest" description="Disordered" evidence="1">
    <location>
        <begin position="433"/>
        <end position="452"/>
    </location>
</feature>
<gene>
    <name evidence="2" type="ORF">PLEPLA_LOCUS32370</name>
</gene>
<dbReference type="Proteomes" id="UP001153269">
    <property type="component" value="Unassembled WGS sequence"/>
</dbReference>
<evidence type="ECO:0000313" key="3">
    <source>
        <dbReference type="Proteomes" id="UP001153269"/>
    </source>
</evidence>
<feature type="compositionally biased region" description="Basic and acidic residues" evidence="1">
    <location>
        <begin position="228"/>
        <end position="252"/>
    </location>
</feature>
<feature type="compositionally biased region" description="Polar residues" evidence="1">
    <location>
        <begin position="338"/>
        <end position="349"/>
    </location>
</feature>
<reference evidence="2" key="1">
    <citation type="submission" date="2020-03" db="EMBL/GenBank/DDBJ databases">
        <authorList>
            <person name="Weist P."/>
        </authorList>
    </citation>
    <scope>NUCLEOTIDE SEQUENCE</scope>
</reference>
<accession>A0A9N7V8K5</accession>
<dbReference type="EMBL" id="CADEAL010003424">
    <property type="protein sequence ID" value="CAB1444652.1"/>
    <property type="molecule type" value="Genomic_DNA"/>
</dbReference>
<evidence type="ECO:0000256" key="1">
    <source>
        <dbReference type="SAM" id="MobiDB-lite"/>
    </source>
</evidence>
<feature type="region of interest" description="Disordered" evidence="1">
    <location>
        <begin position="509"/>
        <end position="552"/>
    </location>
</feature>
<organism evidence="2 3">
    <name type="scientific">Pleuronectes platessa</name>
    <name type="common">European plaice</name>
    <dbReference type="NCBI Taxonomy" id="8262"/>
    <lineage>
        <taxon>Eukaryota</taxon>
        <taxon>Metazoa</taxon>
        <taxon>Chordata</taxon>
        <taxon>Craniata</taxon>
        <taxon>Vertebrata</taxon>
        <taxon>Euteleostomi</taxon>
        <taxon>Actinopterygii</taxon>
        <taxon>Neopterygii</taxon>
        <taxon>Teleostei</taxon>
        <taxon>Neoteleostei</taxon>
        <taxon>Acanthomorphata</taxon>
        <taxon>Carangaria</taxon>
        <taxon>Pleuronectiformes</taxon>
        <taxon>Pleuronectoidei</taxon>
        <taxon>Pleuronectidae</taxon>
        <taxon>Pleuronectes</taxon>
    </lineage>
</organism>
<protein>
    <submittedName>
        <fullName evidence="2">Uncharacterized protein</fullName>
    </submittedName>
</protein>